<comment type="caution">
    <text evidence="2">The sequence shown here is derived from an EMBL/GenBank/DDBJ whole genome shotgun (WGS) entry which is preliminary data.</text>
</comment>
<gene>
    <name evidence="2" type="ORF">HMPREF0673_01375</name>
</gene>
<accession>G6AXL9</accession>
<evidence type="ECO:0000313" key="3">
    <source>
        <dbReference type="Proteomes" id="UP000004407"/>
    </source>
</evidence>
<keyword evidence="1" id="KW-1133">Transmembrane helix</keyword>
<organism evidence="2 3">
    <name type="scientific">Leyella stercorea DSM 18206</name>
    <dbReference type="NCBI Taxonomy" id="1002367"/>
    <lineage>
        <taxon>Bacteria</taxon>
        <taxon>Pseudomonadati</taxon>
        <taxon>Bacteroidota</taxon>
        <taxon>Bacteroidia</taxon>
        <taxon>Bacteroidales</taxon>
        <taxon>Prevotellaceae</taxon>
        <taxon>Leyella</taxon>
    </lineage>
</organism>
<dbReference type="Proteomes" id="UP000004407">
    <property type="component" value="Unassembled WGS sequence"/>
</dbReference>
<sequence length="42" mass="5324">MLVLLFFHYILLYFHIVKSPFEKIYYRFFCSFLFLAYFCIII</sequence>
<name>G6AXL9_9BACT</name>
<proteinExistence type="predicted"/>
<dbReference type="AlphaFoldDB" id="G6AXL9"/>
<dbReference type="HOGENOM" id="CLU_3255997_0_0_10"/>
<keyword evidence="1" id="KW-0472">Membrane</keyword>
<feature type="transmembrane region" description="Helical" evidence="1">
    <location>
        <begin position="24"/>
        <end position="41"/>
    </location>
</feature>
<protein>
    <submittedName>
        <fullName evidence="2">Uncharacterized protein</fullName>
    </submittedName>
</protein>
<reference evidence="2 3" key="1">
    <citation type="submission" date="2011-08" db="EMBL/GenBank/DDBJ databases">
        <authorList>
            <person name="Weinstock G."/>
            <person name="Sodergren E."/>
            <person name="Clifton S."/>
            <person name="Fulton L."/>
            <person name="Fulton B."/>
            <person name="Courtney L."/>
            <person name="Fronick C."/>
            <person name="Harrison M."/>
            <person name="Strong C."/>
            <person name="Farmer C."/>
            <person name="Delahaunty K."/>
            <person name="Markovic C."/>
            <person name="Hall O."/>
            <person name="Minx P."/>
            <person name="Tomlinson C."/>
            <person name="Mitreva M."/>
            <person name="Hou S."/>
            <person name="Chen J."/>
            <person name="Wollam A."/>
            <person name="Pepin K.H."/>
            <person name="Johnson M."/>
            <person name="Bhonagiri V."/>
            <person name="Zhang X."/>
            <person name="Suruliraj S."/>
            <person name="Warren W."/>
            <person name="Chinwalla A."/>
            <person name="Mardis E.R."/>
            <person name="Wilson R.K."/>
        </authorList>
    </citation>
    <scope>NUCLEOTIDE SEQUENCE [LARGE SCALE GENOMIC DNA]</scope>
    <source>
        <strain evidence="2 3">DSM 18206</strain>
    </source>
</reference>
<keyword evidence="1" id="KW-0812">Transmembrane</keyword>
<dbReference type="EMBL" id="AFZZ01000122">
    <property type="protein sequence ID" value="EHJ40245.1"/>
    <property type="molecule type" value="Genomic_DNA"/>
</dbReference>
<evidence type="ECO:0000313" key="2">
    <source>
        <dbReference type="EMBL" id="EHJ40245.1"/>
    </source>
</evidence>
<evidence type="ECO:0000256" key="1">
    <source>
        <dbReference type="SAM" id="Phobius"/>
    </source>
</evidence>